<dbReference type="Gene3D" id="1.10.1660.10">
    <property type="match status" value="1"/>
</dbReference>
<protein>
    <submittedName>
        <fullName evidence="2">MerR family transcriptional regulator</fullName>
    </submittedName>
</protein>
<dbReference type="InterPro" id="IPR000551">
    <property type="entry name" value="MerR-type_HTH_dom"/>
</dbReference>
<dbReference type="Pfam" id="PF13411">
    <property type="entry name" value="MerR_1"/>
    <property type="match status" value="1"/>
</dbReference>
<evidence type="ECO:0000259" key="1">
    <source>
        <dbReference type="Pfam" id="PF13411"/>
    </source>
</evidence>
<feature type="domain" description="HTH merR-type" evidence="1">
    <location>
        <begin position="1"/>
        <end position="67"/>
    </location>
</feature>
<reference evidence="2 3" key="1">
    <citation type="submission" date="2020-08" db="EMBL/GenBank/DDBJ databases">
        <authorList>
            <person name="Liu C."/>
            <person name="Sun Q."/>
        </authorList>
    </citation>
    <scope>NUCLEOTIDE SEQUENCE [LARGE SCALE GENOMIC DNA]</scope>
    <source>
        <strain evidence="2 3">N22</strain>
    </source>
</reference>
<dbReference type="AlphaFoldDB" id="A0A842JLV4"/>
<dbReference type="SUPFAM" id="SSF46955">
    <property type="entry name" value="Putative DNA-binding domain"/>
    <property type="match status" value="1"/>
</dbReference>
<proteinExistence type="predicted"/>
<organism evidence="2 3">
    <name type="scientific">Gordonibacter massiliensis</name>
    <name type="common">ex Traore et al. 2017</name>
    <dbReference type="NCBI Taxonomy" id="1841863"/>
    <lineage>
        <taxon>Bacteria</taxon>
        <taxon>Bacillati</taxon>
        <taxon>Actinomycetota</taxon>
        <taxon>Coriobacteriia</taxon>
        <taxon>Eggerthellales</taxon>
        <taxon>Eggerthellaceae</taxon>
        <taxon>Gordonibacter</taxon>
    </lineage>
</organism>
<sequence>MTKEEVCACYGIPPEVLDECERWGLCDAAKAVMEGWRYDGHDLEVLGMVLTLHDAGFEPDDVETYLRLALEGPATRAKRLRMLDGRRAATLAAMHELEERLQKIDHLRYGTRREDGDATMKGRIA</sequence>
<dbReference type="EMBL" id="JACMSE010000010">
    <property type="protein sequence ID" value="MBC2890149.1"/>
    <property type="molecule type" value="Genomic_DNA"/>
</dbReference>
<dbReference type="InterPro" id="IPR009061">
    <property type="entry name" value="DNA-bd_dom_put_sf"/>
</dbReference>
<accession>A0A842JLV4</accession>
<dbReference type="RefSeq" id="WP_185905888.1">
    <property type="nucleotide sequence ID" value="NZ_JACMSE010000010.1"/>
</dbReference>
<dbReference type="Proteomes" id="UP000587396">
    <property type="component" value="Unassembled WGS sequence"/>
</dbReference>
<evidence type="ECO:0000313" key="3">
    <source>
        <dbReference type="Proteomes" id="UP000587396"/>
    </source>
</evidence>
<keyword evidence="3" id="KW-1185">Reference proteome</keyword>
<evidence type="ECO:0000313" key="2">
    <source>
        <dbReference type="EMBL" id="MBC2890149.1"/>
    </source>
</evidence>
<name>A0A842JLV4_9ACTN</name>
<gene>
    <name evidence="2" type="ORF">H7313_12475</name>
</gene>
<dbReference type="GO" id="GO:0003677">
    <property type="term" value="F:DNA binding"/>
    <property type="evidence" value="ECO:0007669"/>
    <property type="project" value="InterPro"/>
</dbReference>
<comment type="caution">
    <text evidence="2">The sequence shown here is derived from an EMBL/GenBank/DDBJ whole genome shotgun (WGS) entry which is preliminary data.</text>
</comment>
<dbReference type="GO" id="GO:0006355">
    <property type="term" value="P:regulation of DNA-templated transcription"/>
    <property type="evidence" value="ECO:0007669"/>
    <property type="project" value="InterPro"/>
</dbReference>